<dbReference type="PANTHER" id="PTHR36304:SF4">
    <property type="entry name" value="DUF4388 DOMAIN-CONTAINING PROTEIN"/>
    <property type="match status" value="1"/>
</dbReference>
<dbReference type="Pfam" id="PF00027">
    <property type="entry name" value="cNMP_binding"/>
    <property type="match status" value="2"/>
</dbReference>
<dbReference type="InterPro" id="IPR000595">
    <property type="entry name" value="cNMP-bd_dom"/>
</dbReference>
<dbReference type="CDD" id="cd00038">
    <property type="entry name" value="CAP_ED"/>
    <property type="match status" value="2"/>
</dbReference>
<dbReference type="Proteomes" id="UP000507962">
    <property type="component" value="Unassembled WGS sequence"/>
</dbReference>
<dbReference type="PANTHER" id="PTHR36304">
    <property type="entry name" value="DOMAIN GTPASE-ACTIVATING PROTEIN, PUTATIVE-RELATED-RELATED"/>
    <property type="match status" value="1"/>
</dbReference>
<gene>
    <name evidence="2" type="ORF">MSL71_43550</name>
</gene>
<dbReference type="InterPro" id="IPR014710">
    <property type="entry name" value="RmlC-like_jellyroll"/>
</dbReference>
<dbReference type="InterPro" id="IPR025497">
    <property type="entry name" value="PatA-like_N"/>
</dbReference>
<organism evidence="2 3">
    <name type="scientific">Desulfoluna butyratoxydans</name>
    <dbReference type="NCBI Taxonomy" id="231438"/>
    <lineage>
        <taxon>Bacteria</taxon>
        <taxon>Pseudomonadati</taxon>
        <taxon>Thermodesulfobacteriota</taxon>
        <taxon>Desulfobacteria</taxon>
        <taxon>Desulfobacterales</taxon>
        <taxon>Desulfolunaceae</taxon>
        <taxon>Desulfoluna</taxon>
    </lineage>
</organism>
<sequence>MSSQPVLTGDLSFFDLADLLQLLSADGKSGVVKLSSRYVETPGVIYVLDGNPVNAFCDGREGEEALYALFGWGEGGFEVSREEFPGDRVIQKSAMAIILDALKMVDEGEIEKVGPVQYTGDKMRDESGRIHLPVARGPAFSDYMYLADEEAFRAGDRIIEQGRHGNWIWVVLEGVVKIVKNTSMGSVVVSRVGSGAFVGNLSSMTRPDHPRSATAVAEGEVLLGVIDTRQLTSDLAGLSEDLLYVVRGLEHRLAMISDRAVALKYSGKPMSGLPREIKPVVRQGDHVTKMFSIEAGQAYLVQENGGEKVFLGAMGPGDFIGRLPMFKHVHEPDMASVYASPDLKLSILDTDVLMAEYDKAPNLIKNMIEYTSVCVSLITDLASRNIL</sequence>
<protein>
    <submittedName>
        <fullName evidence="2">Cyclic nucleotide-binding-like</fullName>
    </submittedName>
</protein>
<reference evidence="2 3" key="1">
    <citation type="submission" date="2019-03" db="EMBL/GenBank/DDBJ databases">
        <authorList>
            <person name="Nijsse B."/>
        </authorList>
    </citation>
    <scope>NUCLEOTIDE SEQUENCE [LARGE SCALE GENOMIC DNA]</scope>
    <source>
        <strain evidence="2">Desulfoluna butyratoxydans MSL71</strain>
    </source>
</reference>
<feature type="domain" description="Cyclic nucleotide-binding" evidence="1">
    <location>
        <begin position="148"/>
        <end position="227"/>
    </location>
</feature>
<evidence type="ECO:0000259" key="1">
    <source>
        <dbReference type="PROSITE" id="PS50042"/>
    </source>
</evidence>
<dbReference type="AlphaFoldDB" id="A0A4U8YQU1"/>
<dbReference type="SMART" id="SM00100">
    <property type="entry name" value="cNMP"/>
    <property type="match status" value="2"/>
</dbReference>
<dbReference type="Gene3D" id="2.60.120.10">
    <property type="entry name" value="Jelly Rolls"/>
    <property type="match status" value="2"/>
</dbReference>
<name>A0A4U8YQU1_9BACT</name>
<dbReference type="Pfam" id="PF14332">
    <property type="entry name" value="DUF4388"/>
    <property type="match status" value="1"/>
</dbReference>
<evidence type="ECO:0000313" key="3">
    <source>
        <dbReference type="Proteomes" id="UP000507962"/>
    </source>
</evidence>
<keyword evidence="3" id="KW-1185">Reference proteome</keyword>
<evidence type="ECO:0000313" key="2">
    <source>
        <dbReference type="EMBL" id="VFQ46685.1"/>
    </source>
</evidence>
<dbReference type="InterPro" id="IPR018490">
    <property type="entry name" value="cNMP-bd_dom_sf"/>
</dbReference>
<feature type="domain" description="Cyclic nucleotide-binding" evidence="1">
    <location>
        <begin position="280"/>
        <end position="353"/>
    </location>
</feature>
<dbReference type="PROSITE" id="PS50042">
    <property type="entry name" value="CNMP_BINDING_3"/>
    <property type="match status" value="2"/>
</dbReference>
<dbReference type="RefSeq" id="WP_180144906.1">
    <property type="nucleotide sequence ID" value="NZ_CAADHO010000010.1"/>
</dbReference>
<proteinExistence type="predicted"/>
<dbReference type="EMBL" id="CAADHO010000010">
    <property type="protein sequence ID" value="VFQ46685.1"/>
    <property type="molecule type" value="Genomic_DNA"/>
</dbReference>
<accession>A0A4U8YQU1</accession>
<dbReference type="SUPFAM" id="SSF51206">
    <property type="entry name" value="cAMP-binding domain-like"/>
    <property type="match status" value="2"/>
</dbReference>